<comment type="caution">
    <text evidence="1">The sequence shown here is derived from an EMBL/GenBank/DDBJ whole genome shotgun (WGS) entry which is preliminary data.</text>
</comment>
<dbReference type="InterPro" id="IPR029465">
    <property type="entry name" value="ATPgrasp_TupA"/>
</dbReference>
<dbReference type="AlphaFoldDB" id="A0A3A3EPF2"/>
<protein>
    <submittedName>
        <fullName evidence="1">Glycosyl transferase</fullName>
    </submittedName>
</protein>
<accession>A0A3A3EPF2</accession>
<dbReference type="GO" id="GO:0016740">
    <property type="term" value="F:transferase activity"/>
    <property type="evidence" value="ECO:0007669"/>
    <property type="project" value="UniProtKB-KW"/>
</dbReference>
<name>A0A3A3EPF2_9GAMM</name>
<dbReference type="SUPFAM" id="SSF56059">
    <property type="entry name" value="Glutathione synthetase ATP-binding domain-like"/>
    <property type="match status" value="1"/>
</dbReference>
<keyword evidence="1" id="KW-0808">Transferase</keyword>
<dbReference type="RefSeq" id="WP_119852573.1">
    <property type="nucleotide sequence ID" value="NZ_QYSE01000001.1"/>
</dbReference>
<evidence type="ECO:0000313" key="2">
    <source>
        <dbReference type="Proteomes" id="UP000265938"/>
    </source>
</evidence>
<organism evidence="1 2">
    <name type="scientific">Pseudoalteromonas gelatinilytica</name>
    <dbReference type="NCBI Taxonomy" id="1703256"/>
    <lineage>
        <taxon>Bacteria</taxon>
        <taxon>Pseudomonadati</taxon>
        <taxon>Pseudomonadota</taxon>
        <taxon>Gammaproteobacteria</taxon>
        <taxon>Alteromonadales</taxon>
        <taxon>Pseudoalteromonadaceae</taxon>
        <taxon>Pseudoalteromonas</taxon>
    </lineage>
</organism>
<reference evidence="1 2" key="1">
    <citation type="submission" date="2018-09" db="EMBL/GenBank/DDBJ databases">
        <title>Identification of marine bacteria producing industrial enzymes.</title>
        <authorList>
            <person name="Cheng T.H."/>
            <person name="Saidin J."/>
            <person name="Muhd D.D."/>
            <person name="Isa M.N.M."/>
            <person name="Bakar M.F.A."/>
            <person name="Ismail N."/>
        </authorList>
    </citation>
    <scope>NUCLEOTIDE SEQUENCE [LARGE SCALE GENOMIC DNA]</scope>
    <source>
        <strain evidence="1 2">MNAD 1.6</strain>
    </source>
</reference>
<dbReference type="EMBL" id="QYSE01000001">
    <property type="protein sequence ID" value="RJF37999.1"/>
    <property type="molecule type" value="Genomic_DNA"/>
</dbReference>
<sequence length="288" mass="33509">MTGNLLSRVFRVVLRLVNGISPVLATKILHYKVTGKHLDLDNPVDFNSKLQWLKLFDKNEFVKMCADKYQMYKYVESKNASGILNNLVAVYDKPEEIDWDNLPEKVAIKCTHGCGYNIVTKKSSLLHKEKVIKKLSEWLKEDFGLVNLEYQYSKIKPRIIIEEYIENKKGELPIDYKIYCFDGVAKLVLVCSERDTDLRLDFFDLNWNRLNIGHPKNESKEEPIPPACFNEMIQYAELLSKDFKFVRIDFYDNDGKPILGEFTFTPAANMATYYNEFGLRKLGGYIKI</sequence>
<evidence type="ECO:0000313" key="1">
    <source>
        <dbReference type="EMBL" id="RJF37999.1"/>
    </source>
</evidence>
<dbReference type="Pfam" id="PF14305">
    <property type="entry name" value="ATPgrasp_TupA"/>
    <property type="match status" value="1"/>
</dbReference>
<gene>
    <name evidence="1" type="ORF">D4741_08035</name>
</gene>
<dbReference type="Proteomes" id="UP000265938">
    <property type="component" value="Unassembled WGS sequence"/>
</dbReference>
<proteinExistence type="predicted"/>